<name>A0A4Q2U3H2_9HYPH</name>
<evidence type="ECO:0000313" key="4">
    <source>
        <dbReference type="Proteomes" id="UP000290759"/>
    </source>
</evidence>
<evidence type="ECO:0008006" key="5">
    <source>
        <dbReference type="Google" id="ProtNLM"/>
    </source>
</evidence>
<accession>A0A4Q2U3H2</accession>
<proteinExistence type="predicted"/>
<dbReference type="OrthoDB" id="7982551at2"/>
<gene>
    <name evidence="3" type="ORF">D3273_23645</name>
</gene>
<sequence>MRPSLVLLALLSTAAPVVATPALAQLVLPGAVAPTPEGAPGAAAPAAKPAAKPKPHRRPGDAAGLPAPAPAAPALAKVLPAASLAGQTLYRDGRGSEITFETRDKALVVSHLVLAGKADDGSECRVDVADLPLPVRDEGQPGGMARIGIPVPACPISFDVLDGAALETGDRAACAFAATHCRVDPTGLWGPPAASLTPERDKAIERQRTQAEAAVRAGYKRLMSTTKLRSALMGYAHEQAQFSSSREEMCRGYAGEVKHGFCATRVTEARAAALRVKADIGQAEKDARKKKRGAKPG</sequence>
<organism evidence="3 4">
    <name type="scientific">Lichenibacterium minor</name>
    <dbReference type="NCBI Taxonomy" id="2316528"/>
    <lineage>
        <taxon>Bacteria</taxon>
        <taxon>Pseudomonadati</taxon>
        <taxon>Pseudomonadota</taxon>
        <taxon>Alphaproteobacteria</taxon>
        <taxon>Hyphomicrobiales</taxon>
        <taxon>Lichenihabitantaceae</taxon>
        <taxon>Lichenibacterium</taxon>
    </lineage>
</organism>
<comment type="caution">
    <text evidence="3">The sequence shown here is derived from an EMBL/GenBank/DDBJ whole genome shotgun (WGS) entry which is preliminary data.</text>
</comment>
<feature type="compositionally biased region" description="Low complexity" evidence="1">
    <location>
        <begin position="37"/>
        <end position="50"/>
    </location>
</feature>
<feature type="signal peptide" evidence="2">
    <location>
        <begin position="1"/>
        <end position="24"/>
    </location>
</feature>
<dbReference type="RefSeq" id="WP_129229380.1">
    <property type="nucleotide sequence ID" value="NZ_QYBB01000050.1"/>
</dbReference>
<evidence type="ECO:0000313" key="3">
    <source>
        <dbReference type="EMBL" id="RYC29481.1"/>
    </source>
</evidence>
<reference evidence="3 4" key="1">
    <citation type="submission" date="2018-12" db="EMBL/GenBank/DDBJ databases">
        <authorList>
            <person name="Grouzdev D.S."/>
            <person name="Krutkina M.S."/>
        </authorList>
    </citation>
    <scope>NUCLEOTIDE SEQUENCE [LARGE SCALE GENOMIC DNA]</scope>
    <source>
        <strain evidence="3 4">RmlP026</strain>
    </source>
</reference>
<dbReference type="EMBL" id="QYBB01000050">
    <property type="protein sequence ID" value="RYC29481.1"/>
    <property type="molecule type" value="Genomic_DNA"/>
</dbReference>
<dbReference type="AlphaFoldDB" id="A0A4Q2U3H2"/>
<dbReference type="Proteomes" id="UP000290759">
    <property type="component" value="Unassembled WGS sequence"/>
</dbReference>
<keyword evidence="2" id="KW-0732">Signal</keyword>
<evidence type="ECO:0000256" key="1">
    <source>
        <dbReference type="SAM" id="MobiDB-lite"/>
    </source>
</evidence>
<feature type="chain" id="PRO_5020516456" description="DUF1311 domain-containing protein" evidence="2">
    <location>
        <begin position="25"/>
        <end position="297"/>
    </location>
</feature>
<protein>
    <recommendedName>
        <fullName evidence="5">DUF1311 domain-containing protein</fullName>
    </recommendedName>
</protein>
<feature type="region of interest" description="Disordered" evidence="1">
    <location>
        <begin position="37"/>
        <end position="67"/>
    </location>
</feature>
<reference evidence="3 4" key="2">
    <citation type="submission" date="2019-02" db="EMBL/GenBank/DDBJ databases">
        <title>'Lichenibacterium ramalinii' gen. nov. sp. nov., 'Lichenibacterium minor' gen. nov. sp. nov.</title>
        <authorList>
            <person name="Pankratov T."/>
        </authorList>
    </citation>
    <scope>NUCLEOTIDE SEQUENCE [LARGE SCALE GENOMIC DNA]</scope>
    <source>
        <strain evidence="3 4">RmlP026</strain>
    </source>
</reference>
<evidence type="ECO:0000256" key="2">
    <source>
        <dbReference type="SAM" id="SignalP"/>
    </source>
</evidence>
<keyword evidence="4" id="KW-1185">Reference proteome</keyword>